<gene>
    <name evidence="2" type="ORF">A3A16_03035</name>
</gene>
<dbReference type="AlphaFoldDB" id="A0A1G1ZLK1"/>
<evidence type="ECO:0000256" key="1">
    <source>
        <dbReference type="SAM" id="SignalP"/>
    </source>
</evidence>
<proteinExistence type="predicted"/>
<reference evidence="2 3" key="1">
    <citation type="journal article" date="2016" name="Nat. Commun.">
        <title>Thousands of microbial genomes shed light on interconnected biogeochemical processes in an aquifer system.</title>
        <authorList>
            <person name="Anantharaman K."/>
            <person name="Brown C.T."/>
            <person name="Hug L.A."/>
            <person name="Sharon I."/>
            <person name="Castelle C.J."/>
            <person name="Probst A.J."/>
            <person name="Thomas B.C."/>
            <person name="Singh A."/>
            <person name="Wilkins M.J."/>
            <person name="Karaoz U."/>
            <person name="Brodie E.L."/>
            <person name="Williams K.H."/>
            <person name="Hubbard S.S."/>
            <person name="Banfield J.F."/>
        </authorList>
    </citation>
    <scope>NUCLEOTIDE SEQUENCE [LARGE SCALE GENOMIC DNA]</scope>
</reference>
<dbReference type="STRING" id="1798407.A3A16_03035"/>
<evidence type="ECO:0000313" key="3">
    <source>
        <dbReference type="Proteomes" id="UP000177942"/>
    </source>
</evidence>
<evidence type="ECO:0000313" key="2">
    <source>
        <dbReference type="EMBL" id="OGY65395.1"/>
    </source>
</evidence>
<accession>A0A1G1ZLK1</accession>
<dbReference type="Proteomes" id="UP000177942">
    <property type="component" value="Unassembled WGS sequence"/>
</dbReference>
<feature type="chain" id="PRO_5009581827" description="DUF5667 domain-containing protein" evidence="1">
    <location>
        <begin position="20"/>
        <end position="326"/>
    </location>
</feature>
<feature type="signal peptide" evidence="1">
    <location>
        <begin position="1"/>
        <end position="19"/>
    </location>
</feature>
<dbReference type="EMBL" id="MHJJ01000011">
    <property type="protein sequence ID" value="OGY65395.1"/>
    <property type="molecule type" value="Genomic_DNA"/>
</dbReference>
<name>A0A1G1ZLK1_9BACT</name>
<comment type="caution">
    <text evidence="2">The sequence shown here is derived from an EMBL/GenBank/DDBJ whole genome shotgun (WGS) entry which is preliminary data.</text>
</comment>
<evidence type="ECO:0008006" key="4">
    <source>
        <dbReference type="Google" id="ProtNLM"/>
    </source>
</evidence>
<sequence>MGLAALFAGLILAAATVQAEEKTALRPPAGGSGQAPSEAIQSAFQNVVESVDQLLTIKDSELSDEEKTLLDIEVRKTALSRILDLSILEANDLKNKLKKLNMKDAPLSSVLDYSEIRDNFLNRLNGFLAYYDLTQETLNGSLDLEKIKNLAVDFKAWRETEYNPEVKKIMDFVLVFQGNAVIKIADRRLEKITVDLKKLESLKIMDVAKLRPPLEEATTAINMAREANSAANKLLLANLSGLYTAATSSATTTPSLTQEGITATSTLDTQTVLGITATSTATTTQTDLVAAEETTIQMLIEEGLAKIKEAYKKFIEISNLVKEGLI</sequence>
<protein>
    <recommendedName>
        <fullName evidence="4">DUF5667 domain-containing protein</fullName>
    </recommendedName>
</protein>
<keyword evidence="1" id="KW-0732">Signal</keyword>
<organism evidence="2 3">
    <name type="scientific">Candidatus Harrisonbacteria bacterium RIFCSPLOWO2_01_FULL_44_18</name>
    <dbReference type="NCBI Taxonomy" id="1798407"/>
    <lineage>
        <taxon>Bacteria</taxon>
        <taxon>Candidatus Harrisoniibacteriota</taxon>
    </lineage>
</organism>